<dbReference type="PANTHER" id="PTHR14239:SF10">
    <property type="entry name" value="REDUCTASE"/>
    <property type="match status" value="1"/>
</dbReference>
<evidence type="ECO:0000313" key="4">
    <source>
        <dbReference type="Proteomes" id="UP000256970"/>
    </source>
</evidence>
<accession>A0A383WHW9</accession>
<sequence>MSKVSLIGTGNVAKALGSRLALRGRPVSYGTRDLSNPKLAELKQQQDATVKTIPEAVDWADVLILAVPGMRDRAAAEQLASSLGPGVAGKVVIDATNPLTPYPGLEVLWDGSSGGELLQAALPTAHVFKAFNSIGTPLMQQPDALGQPISMMFAGPAGPGREQVADVISDVGFEPVYVGPIRYARNLEALAELWIHLAVPSAGFTQESFGMHFAFQVSRKEAK</sequence>
<dbReference type="InterPro" id="IPR028939">
    <property type="entry name" value="P5C_Rdtase_cat_N"/>
</dbReference>
<dbReference type="AlphaFoldDB" id="A0A383WHW9"/>
<evidence type="ECO:0000256" key="1">
    <source>
        <dbReference type="ARBA" id="ARBA00023002"/>
    </source>
</evidence>
<keyword evidence="4" id="KW-1185">Reference proteome</keyword>
<dbReference type="Pfam" id="PF03807">
    <property type="entry name" value="F420_oxidored"/>
    <property type="match status" value="1"/>
</dbReference>
<dbReference type="EMBL" id="FNXT01001272">
    <property type="protein sequence ID" value="SZX77048.1"/>
    <property type="molecule type" value="Genomic_DNA"/>
</dbReference>
<name>A0A383WHW9_TETOB</name>
<dbReference type="GO" id="GO:0016491">
    <property type="term" value="F:oxidoreductase activity"/>
    <property type="evidence" value="ECO:0007669"/>
    <property type="project" value="UniProtKB-KW"/>
</dbReference>
<dbReference type="STRING" id="3088.A0A383WHW9"/>
<organism evidence="3 4">
    <name type="scientific">Tetradesmus obliquus</name>
    <name type="common">Green alga</name>
    <name type="synonym">Acutodesmus obliquus</name>
    <dbReference type="NCBI Taxonomy" id="3088"/>
    <lineage>
        <taxon>Eukaryota</taxon>
        <taxon>Viridiplantae</taxon>
        <taxon>Chlorophyta</taxon>
        <taxon>core chlorophytes</taxon>
        <taxon>Chlorophyceae</taxon>
        <taxon>CS clade</taxon>
        <taxon>Sphaeropleales</taxon>
        <taxon>Scenedesmaceae</taxon>
        <taxon>Tetradesmus</taxon>
    </lineage>
</organism>
<evidence type="ECO:0000313" key="3">
    <source>
        <dbReference type="EMBL" id="SZX77048.1"/>
    </source>
</evidence>
<proteinExistence type="predicted"/>
<feature type="domain" description="Pyrroline-5-carboxylate reductase catalytic N-terminal" evidence="2">
    <location>
        <begin position="3"/>
        <end position="98"/>
    </location>
</feature>
<dbReference type="SUPFAM" id="SSF51735">
    <property type="entry name" value="NAD(P)-binding Rossmann-fold domains"/>
    <property type="match status" value="1"/>
</dbReference>
<keyword evidence="1" id="KW-0560">Oxidoreductase</keyword>
<dbReference type="PANTHER" id="PTHR14239">
    <property type="entry name" value="DUDULIN-RELATED"/>
    <property type="match status" value="1"/>
</dbReference>
<dbReference type="InterPro" id="IPR036291">
    <property type="entry name" value="NAD(P)-bd_dom_sf"/>
</dbReference>
<dbReference type="InterPro" id="IPR051267">
    <property type="entry name" value="STEAP_metalloreductase"/>
</dbReference>
<protein>
    <recommendedName>
        <fullName evidence="2">Pyrroline-5-carboxylate reductase catalytic N-terminal domain-containing protein</fullName>
    </recommendedName>
</protein>
<dbReference type="Gene3D" id="3.40.50.720">
    <property type="entry name" value="NAD(P)-binding Rossmann-like Domain"/>
    <property type="match status" value="1"/>
</dbReference>
<reference evidence="3 4" key="1">
    <citation type="submission" date="2016-10" db="EMBL/GenBank/DDBJ databases">
        <authorList>
            <person name="Cai Z."/>
        </authorList>
    </citation>
    <scope>NUCLEOTIDE SEQUENCE [LARGE SCALE GENOMIC DNA]</scope>
</reference>
<gene>
    <name evidence="3" type="ORF">BQ4739_LOCUS17406</name>
</gene>
<evidence type="ECO:0000259" key="2">
    <source>
        <dbReference type="Pfam" id="PF03807"/>
    </source>
</evidence>
<dbReference type="Proteomes" id="UP000256970">
    <property type="component" value="Unassembled WGS sequence"/>
</dbReference>